<accession>A0A8D5FYQ6</accession>
<evidence type="ECO:0000313" key="3">
    <source>
        <dbReference type="Proteomes" id="UP000826722"/>
    </source>
</evidence>
<keyword evidence="3" id="KW-1185">Reference proteome</keyword>
<dbReference type="Gene3D" id="3.10.490.10">
    <property type="entry name" value="Gamma-glutamyl cyclotransferase-like"/>
    <property type="match status" value="1"/>
</dbReference>
<dbReference type="AlphaFoldDB" id="A0A8D5FYQ6"/>
<gene>
    <name evidence="2" type="ORF">ZMTM_08780</name>
</gene>
<proteinExistence type="predicted"/>
<dbReference type="EMBL" id="AP024110">
    <property type="protein sequence ID" value="BCM24619.1"/>
    <property type="molecule type" value="Genomic_DNA"/>
</dbReference>
<dbReference type="Proteomes" id="UP000826722">
    <property type="component" value="Chromosome"/>
</dbReference>
<evidence type="ECO:0000313" key="2">
    <source>
        <dbReference type="EMBL" id="BCM24619.1"/>
    </source>
</evidence>
<dbReference type="KEGG" id="mpau:ZMTM_08780"/>
<dbReference type="RefSeq" id="WP_225907098.1">
    <property type="nucleotide sequence ID" value="NZ_AP024110.1"/>
</dbReference>
<protein>
    <recommendedName>
        <fullName evidence="1">Allophanate hydrolase C-terminal domain-containing protein</fullName>
    </recommendedName>
</protein>
<name>A0A8D5FYQ6_9PROT</name>
<evidence type="ECO:0000259" key="1">
    <source>
        <dbReference type="Pfam" id="PF21986"/>
    </source>
</evidence>
<dbReference type="InterPro" id="IPR053844">
    <property type="entry name" value="AH_C"/>
</dbReference>
<feature type="domain" description="Allophanate hydrolase C-terminal" evidence="1">
    <location>
        <begin position="9"/>
        <end position="132"/>
    </location>
</feature>
<organism evidence="2 3">
    <name type="scientific">Methyloradius palustris</name>
    <dbReference type="NCBI Taxonomy" id="2778876"/>
    <lineage>
        <taxon>Bacteria</taxon>
        <taxon>Pseudomonadati</taxon>
        <taxon>Pseudomonadota</taxon>
        <taxon>Betaproteobacteria</taxon>
        <taxon>Nitrosomonadales</taxon>
        <taxon>Methylophilaceae</taxon>
        <taxon>Methyloradius</taxon>
    </lineage>
</organism>
<sequence length="136" mass="14675">MAENDQQYIEVAVCGAHMSGLPLNPQLTALGGEFVQKTKTAPYYKLFKLNGFTPERPGLIRISEAGQAIALEVWKLPIENYGKFVAGVPAPLGFGTLVLADGAKVQGFLCEAYATEDAVDISAYGGWRCYIQEKSA</sequence>
<dbReference type="Pfam" id="PF21986">
    <property type="entry name" value="AH_C"/>
    <property type="match status" value="1"/>
</dbReference>
<reference evidence="2" key="1">
    <citation type="journal article" date="2021" name="Arch. Microbiol.">
        <title>Methyloradius palustris gen. nov., sp. nov., a methanol-oxidizing bacterium isolated from snow.</title>
        <authorList>
            <person name="Miyadera T."/>
            <person name="Kojima H."/>
            <person name="Fukui M."/>
        </authorList>
    </citation>
    <scope>NUCLEOTIDE SEQUENCE</scope>
    <source>
        <strain evidence="2">Zm11</strain>
    </source>
</reference>